<gene>
    <name evidence="2" type="ORF">CTI12_AA603030</name>
</gene>
<feature type="region of interest" description="Disordered" evidence="1">
    <location>
        <begin position="263"/>
        <end position="284"/>
    </location>
</feature>
<keyword evidence="3" id="KW-1185">Reference proteome</keyword>
<reference evidence="2 3" key="1">
    <citation type="journal article" date="2018" name="Mol. Plant">
        <title>The genome of Artemisia annua provides insight into the evolution of Asteraceae family and artemisinin biosynthesis.</title>
        <authorList>
            <person name="Shen Q."/>
            <person name="Zhang L."/>
            <person name="Liao Z."/>
            <person name="Wang S."/>
            <person name="Yan T."/>
            <person name="Shi P."/>
            <person name="Liu M."/>
            <person name="Fu X."/>
            <person name="Pan Q."/>
            <person name="Wang Y."/>
            <person name="Lv Z."/>
            <person name="Lu X."/>
            <person name="Zhang F."/>
            <person name="Jiang W."/>
            <person name="Ma Y."/>
            <person name="Chen M."/>
            <person name="Hao X."/>
            <person name="Li L."/>
            <person name="Tang Y."/>
            <person name="Lv G."/>
            <person name="Zhou Y."/>
            <person name="Sun X."/>
            <person name="Brodelius P.E."/>
            <person name="Rose J.K.C."/>
            <person name="Tang K."/>
        </authorList>
    </citation>
    <scope>NUCLEOTIDE SEQUENCE [LARGE SCALE GENOMIC DNA]</scope>
    <source>
        <strain evidence="3">cv. Huhao1</strain>
        <tissue evidence="2">Leaf</tissue>
    </source>
</reference>
<name>A0A2U1KH98_ARTAN</name>
<dbReference type="AlphaFoldDB" id="A0A2U1KH98"/>
<dbReference type="EMBL" id="PKPP01018743">
    <property type="protein sequence ID" value="PWA36122.1"/>
    <property type="molecule type" value="Genomic_DNA"/>
</dbReference>
<dbReference type="Proteomes" id="UP000245207">
    <property type="component" value="Unassembled WGS sequence"/>
</dbReference>
<evidence type="ECO:0000313" key="2">
    <source>
        <dbReference type="EMBL" id="PWA36122.1"/>
    </source>
</evidence>
<accession>A0A2U1KH98</accession>
<evidence type="ECO:0000256" key="1">
    <source>
        <dbReference type="SAM" id="MobiDB-lite"/>
    </source>
</evidence>
<sequence>MGAESAVCPPAYRVLRHITITSGVFISFLQHALPRFLPKHPQTLASPSSEDPAEALSATLIRLRKPLPSLVWMTGLSTVWEAPNNEVILRDAEGNAVTMDEFLELPDWEGTSFSVGEELPAGHQRPNHQVNKLTVDKADLTARIAQEDIVRQNLVKSLIPTVFRRLSDSREYKQALAKPFSLAYSAGWMEGVKVGRTADEAERIYSSSKKVNREAPAVWKAEFNKVFALEFPFIKKIADSHRLPLGDLMNIFPDSPTPIGLLSAPSPTAEAPPNHTAERNVNAS</sequence>
<evidence type="ECO:0000313" key="3">
    <source>
        <dbReference type="Proteomes" id="UP000245207"/>
    </source>
</evidence>
<proteinExistence type="predicted"/>
<comment type="caution">
    <text evidence="2">The sequence shown here is derived from an EMBL/GenBank/DDBJ whole genome shotgun (WGS) entry which is preliminary data.</text>
</comment>
<protein>
    <submittedName>
        <fullName evidence="2">Uncharacterized protein</fullName>
    </submittedName>
</protein>
<organism evidence="2 3">
    <name type="scientific">Artemisia annua</name>
    <name type="common">Sweet wormwood</name>
    <dbReference type="NCBI Taxonomy" id="35608"/>
    <lineage>
        <taxon>Eukaryota</taxon>
        <taxon>Viridiplantae</taxon>
        <taxon>Streptophyta</taxon>
        <taxon>Embryophyta</taxon>
        <taxon>Tracheophyta</taxon>
        <taxon>Spermatophyta</taxon>
        <taxon>Magnoliopsida</taxon>
        <taxon>eudicotyledons</taxon>
        <taxon>Gunneridae</taxon>
        <taxon>Pentapetalae</taxon>
        <taxon>asterids</taxon>
        <taxon>campanulids</taxon>
        <taxon>Asterales</taxon>
        <taxon>Asteraceae</taxon>
        <taxon>Asteroideae</taxon>
        <taxon>Anthemideae</taxon>
        <taxon>Artemisiinae</taxon>
        <taxon>Artemisia</taxon>
    </lineage>
</organism>